<feature type="domain" description="C2H2-type" evidence="9">
    <location>
        <begin position="2"/>
        <end position="20"/>
    </location>
</feature>
<dbReference type="PROSITE" id="PS50157">
    <property type="entry name" value="ZINC_FINGER_C2H2_2"/>
    <property type="match status" value="2"/>
</dbReference>
<evidence type="ECO:0000313" key="10">
    <source>
        <dbReference type="EMBL" id="KAF2838516.1"/>
    </source>
</evidence>
<dbReference type="InterPro" id="IPR007219">
    <property type="entry name" value="XnlR_reg_dom"/>
</dbReference>
<dbReference type="SUPFAM" id="SSF57701">
    <property type="entry name" value="Zn2/Cys6 DNA-binding domain"/>
    <property type="match status" value="1"/>
</dbReference>
<dbReference type="CDD" id="cd00067">
    <property type="entry name" value="GAL4"/>
    <property type="match status" value="1"/>
</dbReference>
<feature type="region of interest" description="Disordered" evidence="7">
    <location>
        <begin position="120"/>
        <end position="184"/>
    </location>
</feature>
<evidence type="ECO:0000256" key="4">
    <source>
        <dbReference type="ARBA" id="ARBA00023163"/>
    </source>
</evidence>
<dbReference type="Gene3D" id="4.10.240.10">
    <property type="entry name" value="Zn(2)-C6 fungal-type DNA-binding domain"/>
    <property type="match status" value="1"/>
</dbReference>
<evidence type="ECO:0000256" key="6">
    <source>
        <dbReference type="PROSITE-ProRule" id="PRU00042"/>
    </source>
</evidence>
<dbReference type="GO" id="GO:0003677">
    <property type="term" value="F:DNA binding"/>
    <property type="evidence" value="ECO:0007669"/>
    <property type="project" value="InterPro"/>
</dbReference>
<dbReference type="PANTHER" id="PTHR47660:SF2">
    <property type="entry name" value="TRANSCRIPTION FACTOR WITH C2H2 AND ZN(2)-CYS(6) DNA BINDING DOMAIN (EUROFUNG)"/>
    <property type="match status" value="1"/>
</dbReference>
<keyword evidence="6" id="KW-0863">Zinc-finger</keyword>
<dbReference type="Proteomes" id="UP000799429">
    <property type="component" value="Unassembled WGS sequence"/>
</dbReference>
<reference evidence="10" key="1">
    <citation type="journal article" date="2020" name="Stud. Mycol.">
        <title>101 Dothideomycetes genomes: a test case for predicting lifestyles and emergence of pathogens.</title>
        <authorList>
            <person name="Haridas S."/>
            <person name="Albert R."/>
            <person name="Binder M."/>
            <person name="Bloem J."/>
            <person name="Labutti K."/>
            <person name="Salamov A."/>
            <person name="Andreopoulos B."/>
            <person name="Baker S."/>
            <person name="Barry K."/>
            <person name="Bills G."/>
            <person name="Bluhm B."/>
            <person name="Cannon C."/>
            <person name="Castanera R."/>
            <person name="Culley D."/>
            <person name="Daum C."/>
            <person name="Ezra D."/>
            <person name="Gonzalez J."/>
            <person name="Henrissat B."/>
            <person name="Kuo A."/>
            <person name="Liang C."/>
            <person name="Lipzen A."/>
            <person name="Lutzoni F."/>
            <person name="Magnuson J."/>
            <person name="Mondo S."/>
            <person name="Nolan M."/>
            <person name="Ohm R."/>
            <person name="Pangilinan J."/>
            <person name="Park H.-J."/>
            <person name="Ramirez L."/>
            <person name="Alfaro M."/>
            <person name="Sun H."/>
            <person name="Tritt A."/>
            <person name="Yoshinaga Y."/>
            <person name="Zwiers L.-H."/>
            <person name="Turgeon B."/>
            <person name="Goodwin S."/>
            <person name="Spatafora J."/>
            <person name="Crous P."/>
            <person name="Grigoriev I."/>
        </authorList>
    </citation>
    <scope>NUCLEOTIDE SEQUENCE</scope>
    <source>
        <strain evidence="10">CBS 101060</strain>
    </source>
</reference>
<dbReference type="SMART" id="SM00066">
    <property type="entry name" value="GAL4"/>
    <property type="match status" value="1"/>
</dbReference>
<dbReference type="SMART" id="SM00355">
    <property type="entry name" value="ZnF_C2H2"/>
    <property type="match status" value="2"/>
</dbReference>
<dbReference type="PROSITE" id="PS00463">
    <property type="entry name" value="ZN2_CY6_FUNGAL_1"/>
    <property type="match status" value="1"/>
</dbReference>
<keyword evidence="11" id="KW-1185">Reference proteome</keyword>
<dbReference type="PROSITE" id="PS00028">
    <property type="entry name" value="ZINC_FINGER_C2H2_1"/>
    <property type="match status" value="1"/>
</dbReference>
<evidence type="ECO:0000313" key="11">
    <source>
        <dbReference type="Proteomes" id="UP000799429"/>
    </source>
</evidence>
<gene>
    <name evidence="10" type="ORF">M501DRAFT_935033</name>
</gene>
<protein>
    <submittedName>
        <fullName evidence="10">Transcription factor Cmr1</fullName>
    </submittedName>
</protein>
<dbReference type="GO" id="GO:0006351">
    <property type="term" value="P:DNA-templated transcription"/>
    <property type="evidence" value="ECO:0007669"/>
    <property type="project" value="InterPro"/>
</dbReference>
<dbReference type="PROSITE" id="PS50048">
    <property type="entry name" value="ZN2_CY6_FUNGAL_2"/>
    <property type="match status" value="1"/>
</dbReference>
<evidence type="ECO:0000256" key="2">
    <source>
        <dbReference type="ARBA" id="ARBA00022833"/>
    </source>
</evidence>
<evidence type="ECO:0000256" key="3">
    <source>
        <dbReference type="ARBA" id="ARBA00023015"/>
    </source>
</evidence>
<dbReference type="EMBL" id="MU006096">
    <property type="protein sequence ID" value="KAF2838516.1"/>
    <property type="molecule type" value="Genomic_DNA"/>
</dbReference>
<feature type="domain" description="C2H2-type" evidence="9">
    <location>
        <begin position="40"/>
        <end position="67"/>
    </location>
</feature>
<dbReference type="GO" id="GO:0000981">
    <property type="term" value="F:DNA-binding transcription factor activity, RNA polymerase II-specific"/>
    <property type="evidence" value="ECO:0007669"/>
    <property type="project" value="InterPro"/>
</dbReference>
<dbReference type="AlphaFoldDB" id="A0A9P4S9D4"/>
<feature type="compositionally biased region" description="Low complexity" evidence="7">
    <location>
        <begin position="131"/>
        <end position="155"/>
    </location>
</feature>
<name>A0A9P4S9D4_9PEZI</name>
<dbReference type="CDD" id="cd12148">
    <property type="entry name" value="fungal_TF_MHR"/>
    <property type="match status" value="1"/>
</dbReference>
<sequence length="977" mass="108602">MVFCTYCGQSFTRDEHLERHILTQLNWLISLLSDTNVKPFKCFTCHMSFARRDLLQRHYLVHGRDQNNQEGLPPSNGIIPKSAGRTPIACSNCAKTKTKCDKKFPCSRCAARNLRCTLRPTRRASKSTRIGNQNEESNSGSSSEHGGNNEPSNGSKSNSPQLQDQSQPPTVQNSTPPTEKAPSVESAMPLFEQSPPNGTITQTPIMNNVISPVPTPNNGFVHSTPMSGYEEFIRTTGKDGSDGSASPRFLMDWTQMQMTPGFDLGRTDFLMPHEMGFDMAGMPTSPPNEGLLAMIPELSQALPAAPHAPPIPPPRLDSNFSDLELGSPASLYYSNRHPSIVDNGNISELGAIVAAQDGWSCFRCLPPIPSSACPRTAKLNLERLEQSLKNHEGWANWMPPLDEADLASKAPLVVMQLQENSRDKLLAITQTFLHKALDIHSTGTSASPANGGSPASTGSNFVLLPPARVLEHFLRSYANNFERYYSLTSRGVLDANELLACYNDKASSLLVLLMIAQGAMVIPSSDARWLTGGLTEACRISLFDLIEKNIIMASDPIVLHSALLFTVQAAWSGDKWQMDIAMGQRGMYFAMLRHSGMMENRNPSSNAMDRRSSAADGLWNDWLVQESRSRLIYSWVMVDQDLALFHDTAPLFSVTEFGAPMPDADRLWQAKSSVEWAEIFNQVHEFSGGFSSIGSGARPLSLRDMFRLFLDDELLSHGIELTPLHLRLLLHPLQSMVCQYCQLLSCFSDNIASRQRSRAVTAASTRLRLEEVQALLQRWYDLAARYMKSNPICAMMQANLVMFHLVSLNAVTNFPEIERLARREGFDGTYQQLVWLHKKCILDVEEAIYHCGQIFRLIRLMPRGIRPPWWAGAIYRVALILWTDSLTHNESITPATGMFPVPGPSFAVDNLQSDHPLIVRYLTKREGVPTLTKRDGSQISLDHAFTVLTHCVDVVDEGYATRFSDGIRSKLQRLATG</sequence>
<dbReference type="InterPro" id="IPR001138">
    <property type="entry name" value="Zn2Cys6_DnaBD"/>
</dbReference>
<dbReference type="Pfam" id="PF04082">
    <property type="entry name" value="Fungal_trans"/>
    <property type="match status" value="1"/>
</dbReference>
<comment type="caution">
    <text evidence="10">The sequence shown here is derived from an EMBL/GenBank/DDBJ whole genome shotgun (WGS) entry which is preliminary data.</text>
</comment>
<keyword evidence="2" id="KW-0862">Zinc</keyword>
<evidence type="ECO:0000259" key="9">
    <source>
        <dbReference type="PROSITE" id="PS50157"/>
    </source>
</evidence>
<accession>A0A9P4S9D4</accession>
<keyword evidence="1" id="KW-0479">Metal-binding</keyword>
<organism evidence="10 11">
    <name type="scientific">Patellaria atrata CBS 101060</name>
    <dbReference type="NCBI Taxonomy" id="1346257"/>
    <lineage>
        <taxon>Eukaryota</taxon>
        <taxon>Fungi</taxon>
        <taxon>Dikarya</taxon>
        <taxon>Ascomycota</taxon>
        <taxon>Pezizomycotina</taxon>
        <taxon>Dothideomycetes</taxon>
        <taxon>Dothideomycetes incertae sedis</taxon>
        <taxon>Patellariales</taxon>
        <taxon>Patellariaceae</taxon>
        <taxon>Patellaria</taxon>
    </lineage>
</organism>
<dbReference type="InterPro" id="IPR013087">
    <property type="entry name" value="Znf_C2H2_type"/>
</dbReference>
<proteinExistence type="predicted"/>
<feature type="domain" description="Zn(2)-C6 fungal-type" evidence="8">
    <location>
        <begin position="89"/>
        <end position="118"/>
    </location>
</feature>
<evidence type="ECO:0000259" key="8">
    <source>
        <dbReference type="PROSITE" id="PS50048"/>
    </source>
</evidence>
<dbReference type="SUPFAM" id="SSF57667">
    <property type="entry name" value="beta-beta-alpha zinc fingers"/>
    <property type="match status" value="1"/>
</dbReference>
<keyword evidence="5" id="KW-0539">Nucleus</keyword>
<evidence type="ECO:0000256" key="5">
    <source>
        <dbReference type="ARBA" id="ARBA00023242"/>
    </source>
</evidence>
<evidence type="ECO:0000256" key="7">
    <source>
        <dbReference type="SAM" id="MobiDB-lite"/>
    </source>
</evidence>
<keyword evidence="3" id="KW-0805">Transcription regulation</keyword>
<dbReference type="Pfam" id="PF00172">
    <property type="entry name" value="Zn_clus"/>
    <property type="match status" value="1"/>
</dbReference>
<dbReference type="PANTHER" id="PTHR47660">
    <property type="entry name" value="TRANSCRIPTION FACTOR WITH C2H2 AND ZN(2)-CYS(6) DNA BINDING DOMAIN (EUROFUNG)-RELATED-RELATED"/>
    <property type="match status" value="1"/>
</dbReference>
<evidence type="ECO:0000256" key="1">
    <source>
        <dbReference type="ARBA" id="ARBA00022723"/>
    </source>
</evidence>
<dbReference type="Gene3D" id="3.30.160.60">
    <property type="entry name" value="Classic Zinc Finger"/>
    <property type="match status" value="1"/>
</dbReference>
<dbReference type="GO" id="GO:0008270">
    <property type="term" value="F:zinc ion binding"/>
    <property type="evidence" value="ECO:0007669"/>
    <property type="project" value="UniProtKB-KW"/>
</dbReference>
<dbReference type="InterPro" id="IPR036236">
    <property type="entry name" value="Znf_C2H2_sf"/>
</dbReference>
<dbReference type="InterPro" id="IPR036864">
    <property type="entry name" value="Zn2-C6_fun-type_DNA-bd_sf"/>
</dbReference>
<feature type="compositionally biased region" description="Polar residues" evidence="7">
    <location>
        <begin position="156"/>
        <end position="177"/>
    </location>
</feature>
<keyword evidence="4" id="KW-0804">Transcription</keyword>
<dbReference type="OrthoDB" id="40579at2759"/>